<dbReference type="EnsemblPlants" id="OGLUM03G07740.1">
    <property type="protein sequence ID" value="OGLUM03G07740.1"/>
    <property type="gene ID" value="OGLUM03G07740"/>
</dbReference>
<reference evidence="2" key="1">
    <citation type="submission" date="2015-04" db="UniProtKB">
        <authorList>
            <consortium name="EnsemblPlants"/>
        </authorList>
    </citation>
    <scope>IDENTIFICATION</scope>
</reference>
<dbReference type="Gramene" id="OGLUM03G07740.1">
    <property type="protein sequence ID" value="OGLUM03G07740.1"/>
    <property type="gene ID" value="OGLUM03G07740"/>
</dbReference>
<evidence type="ECO:0000313" key="2">
    <source>
        <dbReference type="EnsemblPlants" id="OGLUM03G07740.1"/>
    </source>
</evidence>
<organism evidence="2">
    <name type="scientific">Oryza glumipatula</name>
    <dbReference type="NCBI Taxonomy" id="40148"/>
    <lineage>
        <taxon>Eukaryota</taxon>
        <taxon>Viridiplantae</taxon>
        <taxon>Streptophyta</taxon>
        <taxon>Embryophyta</taxon>
        <taxon>Tracheophyta</taxon>
        <taxon>Spermatophyta</taxon>
        <taxon>Magnoliopsida</taxon>
        <taxon>Liliopsida</taxon>
        <taxon>Poales</taxon>
        <taxon>Poaceae</taxon>
        <taxon>BOP clade</taxon>
        <taxon>Oryzoideae</taxon>
        <taxon>Oryzeae</taxon>
        <taxon>Oryzinae</taxon>
        <taxon>Oryza</taxon>
    </lineage>
</organism>
<accession>A0A0D9Z3N5</accession>
<sequence>MEVLDEASSRSHARHLRQKGGPDIASTDGGGYDREYVQEKTARKQAISYPVKCERETEAEGPDQRVYNYYSVRISGSLCKVRCERGGR</sequence>
<protein>
    <submittedName>
        <fullName evidence="2">Uncharacterized protein</fullName>
    </submittedName>
</protein>
<evidence type="ECO:0000313" key="3">
    <source>
        <dbReference type="Proteomes" id="UP000026961"/>
    </source>
</evidence>
<keyword evidence="3" id="KW-1185">Reference proteome</keyword>
<reference evidence="2" key="2">
    <citation type="submission" date="2018-05" db="EMBL/GenBank/DDBJ databases">
        <title>OgluRS3 (Oryza glumaepatula Reference Sequence Version 3).</title>
        <authorList>
            <person name="Zhang J."/>
            <person name="Kudrna D."/>
            <person name="Lee S."/>
            <person name="Talag J."/>
            <person name="Welchert J."/>
            <person name="Wing R.A."/>
        </authorList>
    </citation>
    <scope>NUCLEOTIDE SEQUENCE [LARGE SCALE GENOMIC DNA]</scope>
</reference>
<name>A0A0D9Z3N5_9ORYZ</name>
<evidence type="ECO:0000256" key="1">
    <source>
        <dbReference type="SAM" id="MobiDB-lite"/>
    </source>
</evidence>
<feature type="region of interest" description="Disordered" evidence="1">
    <location>
        <begin position="1"/>
        <end position="32"/>
    </location>
</feature>
<dbReference type="AlphaFoldDB" id="A0A0D9Z3N5"/>
<proteinExistence type="predicted"/>
<dbReference type="HOGENOM" id="CLU_2642293_0_0_1"/>
<dbReference type="Proteomes" id="UP000026961">
    <property type="component" value="Chromosome 3"/>
</dbReference>